<evidence type="ECO:0000313" key="3">
    <source>
        <dbReference type="Proteomes" id="UP000187406"/>
    </source>
</evidence>
<sequence length="103" mass="11766">YGLLCGKQMGYKSLVVESDAWAIIHGINSSGHCEAIYGNVIEDIKMLSRDFEACLFYYISREDNKRAHTTAFFAREHLIECVCQILLRGSILFCNLHRSLLSF</sequence>
<dbReference type="InParanoid" id="A0A1Q3CM80"/>
<dbReference type="Pfam" id="PF13456">
    <property type="entry name" value="RVT_3"/>
    <property type="match status" value="1"/>
</dbReference>
<proteinExistence type="predicted"/>
<dbReference type="AlphaFoldDB" id="A0A1Q3CM80"/>
<evidence type="ECO:0000313" key="2">
    <source>
        <dbReference type="EMBL" id="GAV81211.1"/>
    </source>
</evidence>
<name>A0A1Q3CM80_CEPFO</name>
<gene>
    <name evidence="2" type="ORF">CFOL_v3_24670</name>
</gene>
<dbReference type="GO" id="GO:0004523">
    <property type="term" value="F:RNA-DNA hybrid ribonuclease activity"/>
    <property type="evidence" value="ECO:0007669"/>
    <property type="project" value="InterPro"/>
</dbReference>
<dbReference type="Proteomes" id="UP000187406">
    <property type="component" value="Unassembled WGS sequence"/>
</dbReference>
<feature type="domain" description="RNase H type-1" evidence="1">
    <location>
        <begin position="2"/>
        <end position="71"/>
    </location>
</feature>
<keyword evidence="3" id="KW-1185">Reference proteome</keyword>
<dbReference type="GO" id="GO:0003676">
    <property type="term" value="F:nucleic acid binding"/>
    <property type="evidence" value="ECO:0007669"/>
    <property type="project" value="InterPro"/>
</dbReference>
<dbReference type="EMBL" id="BDDD01002352">
    <property type="protein sequence ID" value="GAV81211.1"/>
    <property type="molecule type" value="Genomic_DNA"/>
</dbReference>
<reference evidence="3" key="1">
    <citation type="submission" date="2016-04" db="EMBL/GenBank/DDBJ databases">
        <title>Cephalotus genome sequencing.</title>
        <authorList>
            <person name="Fukushima K."/>
            <person name="Hasebe M."/>
            <person name="Fang X."/>
        </authorList>
    </citation>
    <scope>NUCLEOTIDE SEQUENCE [LARGE SCALE GENOMIC DNA]</scope>
    <source>
        <strain evidence="3">cv. St1</strain>
    </source>
</reference>
<dbReference type="InterPro" id="IPR002156">
    <property type="entry name" value="RNaseH_domain"/>
</dbReference>
<protein>
    <submittedName>
        <fullName evidence="2">RVT_3 domain-containing protein</fullName>
    </submittedName>
</protein>
<dbReference type="Gene3D" id="3.30.420.10">
    <property type="entry name" value="Ribonuclease H-like superfamily/Ribonuclease H"/>
    <property type="match status" value="1"/>
</dbReference>
<dbReference type="InterPro" id="IPR036397">
    <property type="entry name" value="RNaseH_sf"/>
</dbReference>
<organism evidence="2 3">
    <name type="scientific">Cephalotus follicularis</name>
    <name type="common">Albany pitcher plant</name>
    <dbReference type="NCBI Taxonomy" id="3775"/>
    <lineage>
        <taxon>Eukaryota</taxon>
        <taxon>Viridiplantae</taxon>
        <taxon>Streptophyta</taxon>
        <taxon>Embryophyta</taxon>
        <taxon>Tracheophyta</taxon>
        <taxon>Spermatophyta</taxon>
        <taxon>Magnoliopsida</taxon>
        <taxon>eudicotyledons</taxon>
        <taxon>Gunneridae</taxon>
        <taxon>Pentapetalae</taxon>
        <taxon>rosids</taxon>
        <taxon>fabids</taxon>
        <taxon>Oxalidales</taxon>
        <taxon>Cephalotaceae</taxon>
        <taxon>Cephalotus</taxon>
    </lineage>
</organism>
<feature type="non-terminal residue" evidence="2">
    <location>
        <position position="1"/>
    </location>
</feature>
<comment type="caution">
    <text evidence="2">The sequence shown here is derived from an EMBL/GenBank/DDBJ whole genome shotgun (WGS) entry which is preliminary data.</text>
</comment>
<dbReference type="OrthoDB" id="1906820at2759"/>
<evidence type="ECO:0000259" key="1">
    <source>
        <dbReference type="Pfam" id="PF13456"/>
    </source>
</evidence>
<accession>A0A1Q3CM80</accession>